<dbReference type="GO" id="GO:0046654">
    <property type="term" value="P:tetrahydrofolate biosynthetic process"/>
    <property type="evidence" value="ECO:0007669"/>
    <property type="project" value="UniProtKB-UniPathway"/>
</dbReference>
<dbReference type="RefSeq" id="WP_105074575.1">
    <property type="nucleotide sequence ID" value="NZ_PPGH01000037.1"/>
</dbReference>
<dbReference type="Pfam" id="PF02875">
    <property type="entry name" value="Mur_ligase_C"/>
    <property type="match status" value="1"/>
</dbReference>
<dbReference type="InterPro" id="IPR004101">
    <property type="entry name" value="Mur_ligase_C"/>
</dbReference>
<organism evidence="26 27">
    <name type="scientific">Chromatium okenii</name>
    <dbReference type="NCBI Taxonomy" id="61644"/>
    <lineage>
        <taxon>Bacteria</taxon>
        <taxon>Pseudomonadati</taxon>
        <taxon>Pseudomonadota</taxon>
        <taxon>Gammaproteobacteria</taxon>
        <taxon>Chromatiales</taxon>
        <taxon>Chromatiaceae</taxon>
        <taxon>Chromatium</taxon>
    </lineage>
</organism>
<gene>
    <name evidence="26" type="ORF">CXB77_15600</name>
</gene>
<comment type="cofactor">
    <cofactor evidence="1">
        <name>Mg(2+)</name>
        <dbReference type="ChEBI" id="CHEBI:18420"/>
    </cofactor>
</comment>
<comment type="caution">
    <text evidence="26">The sequence shown here is derived from an EMBL/GenBank/DDBJ whole genome shotgun (WGS) entry which is preliminary data.</text>
</comment>
<evidence type="ECO:0000256" key="1">
    <source>
        <dbReference type="ARBA" id="ARBA00001946"/>
    </source>
</evidence>
<comment type="pathway">
    <text evidence="3">Cofactor biosynthesis; tetrahydrofolate biosynthesis; 7,8-dihydrofolate from 2-amino-4-hydroxy-6-hydroxymethyl-7,8-dihydropteridine diphosphate and 4-aminobenzoate: step 2/2.</text>
</comment>
<protein>
    <recommendedName>
        <fullName evidence="9">Dihydrofolate synthase/folylpolyglutamate synthase</fullName>
        <ecNumber evidence="7">6.3.2.12</ecNumber>
        <ecNumber evidence="8">6.3.2.17</ecNumber>
    </recommendedName>
    <alternativeName>
        <fullName evidence="18">Folylpoly-gamma-glutamate synthetase-dihydrofolate synthetase</fullName>
    </alternativeName>
    <alternativeName>
        <fullName evidence="16">Folylpolyglutamate synthetase</fullName>
    </alternativeName>
    <alternativeName>
        <fullName evidence="17">Tetrahydrofolylpolyglutamate synthase</fullName>
    </alternativeName>
</protein>
<dbReference type="NCBIfam" id="NF008101">
    <property type="entry name" value="PRK10846.1"/>
    <property type="match status" value="1"/>
</dbReference>
<comment type="similarity">
    <text evidence="5 23">Belongs to the folylpolyglutamate synthase family.</text>
</comment>
<dbReference type="AlphaFoldDB" id="A0A2S7XQ48"/>
<evidence type="ECO:0000256" key="10">
    <source>
        <dbReference type="ARBA" id="ARBA00022598"/>
    </source>
</evidence>
<dbReference type="GO" id="GO:0008841">
    <property type="term" value="F:dihydrofolate synthase activity"/>
    <property type="evidence" value="ECO:0007669"/>
    <property type="project" value="UniProtKB-EC"/>
</dbReference>
<comment type="subunit">
    <text evidence="6">Monomer.</text>
</comment>
<evidence type="ECO:0000313" key="27">
    <source>
        <dbReference type="Proteomes" id="UP000239936"/>
    </source>
</evidence>
<comment type="catalytic activity">
    <reaction evidence="20">
        <text>10-formyltetrahydrofolyl-(gamma-L-Glu)(n) + L-glutamate + ATP = 10-formyltetrahydrofolyl-(gamma-L-Glu)(n+1) + ADP + phosphate + H(+)</text>
        <dbReference type="Rhea" id="RHEA:51904"/>
        <dbReference type="Rhea" id="RHEA-COMP:13088"/>
        <dbReference type="Rhea" id="RHEA-COMP:14300"/>
        <dbReference type="ChEBI" id="CHEBI:15378"/>
        <dbReference type="ChEBI" id="CHEBI:29985"/>
        <dbReference type="ChEBI" id="CHEBI:30616"/>
        <dbReference type="ChEBI" id="CHEBI:43474"/>
        <dbReference type="ChEBI" id="CHEBI:134413"/>
        <dbReference type="ChEBI" id="CHEBI:456216"/>
        <dbReference type="EC" id="6.3.2.17"/>
    </reaction>
</comment>
<evidence type="ECO:0000256" key="3">
    <source>
        <dbReference type="ARBA" id="ARBA00004799"/>
    </source>
</evidence>
<keyword evidence="14" id="KW-0460">Magnesium</keyword>
<keyword evidence="27" id="KW-1185">Reference proteome</keyword>
<reference evidence="26 27" key="1">
    <citation type="submission" date="2018-01" db="EMBL/GenBank/DDBJ databases">
        <title>The complete genome sequence of Chromatium okenii LaCa, a purple sulfur bacterium with a turbulent life.</title>
        <authorList>
            <person name="Luedin S.M."/>
            <person name="Liechti N."/>
            <person name="Storelli N."/>
            <person name="Danza F."/>
            <person name="Wittwer M."/>
            <person name="Pothier J.F."/>
            <person name="Tonolla M.A."/>
        </authorList>
    </citation>
    <scope>NUCLEOTIDE SEQUENCE [LARGE SCALE GENOMIC DNA]</scope>
    <source>
        <strain evidence="26 27">LaCa</strain>
    </source>
</reference>
<dbReference type="SUPFAM" id="SSF53244">
    <property type="entry name" value="MurD-like peptide ligases, peptide-binding domain"/>
    <property type="match status" value="1"/>
</dbReference>
<evidence type="ECO:0000256" key="4">
    <source>
        <dbReference type="ARBA" id="ARBA00005150"/>
    </source>
</evidence>
<comment type="catalytic activity">
    <reaction evidence="19">
        <text>(6S)-5,6,7,8-tetrahydrofolyl-(gamma-L-Glu)(n) + L-glutamate + ATP = (6S)-5,6,7,8-tetrahydrofolyl-(gamma-L-Glu)(n+1) + ADP + phosphate + H(+)</text>
        <dbReference type="Rhea" id="RHEA:10580"/>
        <dbReference type="Rhea" id="RHEA-COMP:14738"/>
        <dbReference type="Rhea" id="RHEA-COMP:14740"/>
        <dbReference type="ChEBI" id="CHEBI:15378"/>
        <dbReference type="ChEBI" id="CHEBI:29985"/>
        <dbReference type="ChEBI" id="CHEBI:30616"/>
        <dbReference type="ChEBI" id="CHEBI:43474"/>
        <dbReference type="ChEBI" id="CHEBI:141005"/>
        <dbReference type="ChEBI" id="CHEBI:456216"/>
        <dbReference type="EC" id="6.3.2.17"/>
    </reaction>
</comment>
<dbReference type="InterPro" id="IPR001645">
    <property type="entry name" value="Folylpolyglutamate_synth"/>
</dbReference>
<dbReference type="SUPFAM" id="SSF53623">
    <property type="entry name" value="MurD-like peptide ligases, catalytic domain"/>
    <property type="match status" value="1"/>
</dbReference>
<dbReference type="PANTHER" id="PTHR11136">
    <property type="entry name" value="FOLYLPOLYGLUTAMATE SYNTHASE-RELATED"/>
    <property type="match status" value="1"/>
</dbReference>
<dbReference type="GO" id="GO:0046872">
    <property type="term" value="F:metal ion binding"/>
    <property type="evidence" value="ECO:0007669"/>
    <property type="project" value="UniProtKB-KW"/>
</dbReference>
<dbReference type="Gene3D" id="3.40.1190.10">
    <property type="entry name" value="Mur-like, catalytic domain"/>
    <property type="match status" value="1"/>
</dbReference>
<evidence type="ECO:0000256" key="14">
    <source>
        <dbReference type="ARBA" id="ARBA00022842"/>
    </source>
</evidence>
<dbReference type="PIRSF" id="PIRSF001563">
    <property type="entry name" value="Folylpolyglu_synth"/>
    <property type="match status" value="1"/>
</dbReference>
<evidence type="ECO:0000256" key="23">
    <source>
        <dbReference type="PIRNR" id="PIRNR001563"/>
    </source>
</evidence>
<dbReference type="EMBL" id="PPGH01000037">
    <property type="protein sequence ID" value="PQJ95552.1"/>
    <property type="molecule type" value="Genomic_DNA"/>
</dbReference>
<evidence type="ECO:0000259" key="25">
    <source>
        <dbReference type="Pfam" id="PF08245"/>
    </source>
</evidence>
<comment type="catalytic activity">
    <reaction evidence="22">
        <text>7,8-dihydropteroate + L-glutamate + ATP = 7,8-dihydrofolate + ADP + phosphate + H(+)</text>
        <dbReference type="Rhea" id="RHEA:23584"/>
        <dbReference type="ChEBI" id="CHEBI:15378"/>
        <dbReference type="ChEBI" id="CHEBI:17839"/>
        <dbReference type="ChEBI" id="CHEBI:29985"/>
        <dbReference type="ChEBI" id="CHEBI:30616"/>
        <dbReference type="ChEBI" id="CHEBI:43474"/>
        <dbReference type="ChEBI" id="CHEBI:57451"/>
        <dbReference type="ChEBI" id="CHEBI:456216"/>
        <dbReference type="EC" id="6.3.2.12"/>
    </reaction>
</comment>
<dbReference type="FunFam" id="3.40.1190.10:FF:000004">
    <property type="entry name" value="Dihydrofolate synthase/folylpolyglutamate synthase"/>
    <property type="match status" value="1"/>
</dbReference>
<dbReference type="Gene3D" id="3.90.190.20">
    <property type="entry name" value="Mur ligase, C-terminal domain"/>
    <property type="match status" value="1"/>
</dbReference>
<evidence type="ECO:0000256" key="7">
    <source>
        <dbReference type="ARBA" id="ARBA00013023"/>
    </source>
</evidence>
<evidence type="ECO:0000256" key="13">
    <source>
        <dbReference type="ARBA" id="ARBA00022840"/>
    </source>
</evidence>
<dbReference type="EC" id="6.3.2.17" evidence="8"/>
<sequence length="427" mass="45515">MTIKRFNTLAAWLDWQITLHPQTIELGLARVAAVWARLCPTPLSFPVITVGGTNGKGSCVAMLEAIAQAADYRTVCYTSPHLLRYNERIRCNGEPASDDALCAAFAQIDAARGEIALTYFEFGTLAALVLALTEQPDLLVLEVGLGGRLDAVNVIDADVAVVTSIGRDHTEWLGETLDEIAVEKAGIFRAGCPAIIGQRDAPAALRDTALLQGAIVQQLGYEFDYAPGDNGWCWRGIGGERLSLPLPALRGGFQRNNAAAALVALRNLHEQRPISLNAIRLGLQRAQLPGRFQVFPGAPTWIFDVAHNGAAAVALASNLRDFACRGRVLAVFAVLADKEPEAIVESLLPFVDQWFLAQSDDARALPVNELASRVEGILREPAAGCFSTVDAALDAAETASGVADCVLVLGSFTTVSRALARHAAING</sequence>
<dbReference type="GO" id="GO:0046656">
    <property type="term" value="P:folic acid biosynthetic process"/>
    <property type="evidence" value="ECO:0007669"/>
    <property type="project" value="UniProtKB-KW"/>
</dbReference>
<dbReference type="InterPro" id="IPR036565">
    <property type="entry name" value="Mur-like_cat_sf"/>
</dbReference>
<comment type="catalytic activity">
    <reaction evidence="21">
        <text>(6R)-5,10-methylenetetrahydrofolyl-(gamma-L-Glu)(n) + L-glutamate + ATP = (6R)-5,10-methylenetetrahydrofolyl-(gamma-L-Glu)(n+1) + ADP + phosphate + H(+)</text>
        <dbReference type="Rhea" id="RHEA:51912"/>
        <dbReference type="Rhea" id="RHEA-COMP:13257"/>
        <dbReference type="Rhea" id="RHEA-COMP:13258"/>
        <dbReference type="ChEBI" id="CHEBI:15378"/>
        <dbReference type="ChEBI" id="CHEBI:29985"/>
        <dbReference type="ChEBI" id="CHEBI:30616"/>
        <dbReference type="ChEBI" id="CHEBI:43474"/>
        <dbReference type="ChEBI" id="CHEBI:136572"/>
        <dbReference type="ChEBI" id="CHEBI:456216"/>
        <dbReference type="EC" id="6.3.2.17"/>
    </reaction>
</comment>
<dbReference type="PANTHER" id="PTHR11136:SF0">
    <property type="entry name" value="DIHYDROFOLATE SYNTHETASE-RELATED"/>
    <property type="match status" value="1"/>
</dbReference>
<keyword evidence="10 23" id="KW-0436">Ligase</keyword>
<evidence type="ECO:0000256" key="22">
    <source>
        <dbReference type="ARBA" id="ARBA00049161"/>
    </source>
</evidence>
<dbReference type="GO" id="GO:0005737">
    <property type="term" value="C:cytoplasm"/>
    <property type="evidence" value="ECO:0007669"/>
    <property type="project" value="TreeGrafter"/>
</dbReference>
<dbReference type="GO" id="GO:0005524">
    <property type="term" value="F:ATP binding"/>
    <property type="evidence" value="ECO:0007669"/>
    <property type="project" value="UniProtKB-KW"/>
</dbReference>
<comment type="function">
    <text evidence="2">Functions in two distinct reactions of the de novo folate biosynthetic pathway. Catalyzes the addition of a glutamate residue to dihydropteroate (7,8-dihydropteroate or H2Pte) to form dihydrofolate (7,8-dihydrofolate monoglutamate or H2Pte-Glu). Also catalyzes successive additions of L-glutamate to tetrahydrofolate or 10-formyltetrahydrofolate or 5,10-methylenetetrahydrofolate, leading to folylpolyglutamate derivatives.</text>
</comment>
<accession>A0A2S7XQ48</accession>
<feature type="domain" description="Mur ligase C-terminal" evidence="24">
    <location>
        <begin position="290"/>
        <end position="412"/>
    </location>
</feature>
<evidence type="ECO:0000256" key="9">
    <source>
        <dbReference type="ARBA" id="ARBA00019357"/>
    </source>
</evidence>
<evidence type="ECO:0000256" key="8">
    <source>
        <dbReference type="ARBA" id="ARBA00013025"/>
    </source>
</evidence>
<dbReference type="Pfam" id="PF08245">
    <property type="entry name" value="Mur_ligase_M"/>
    <property type="match status" value="1"/>
</dbReference>
<dbReference type="InterPro" id="IPR036615">
    <property type="entry name" value="Mur_ligase_C_dom_sf"/>
</dbReference>
<comment type="pathway">
    <text evidence="4">Cofactor biosynthesis; tetrahydrofolylpolyglutamate biosynthesis.</text>
</comment>
<dbReference type="GO" id="GO:0004326">
    <property type="term" value="F:tetrahydrofolylpolyglutamate synthase activity"/>
    <property type="evidence" value="ECO:0007669"/>
    <property type="project" value="UniProtKB-EC"/>
</dbReference>
<proteinExistence type="inferred from homology"/>
<dbReference type="OrthoDB" id="9809356at2"/>
<evidence type="ECO:0000256" key="12">
    <source>
        <dbReference type="ARBA" id="ARBA00022741"/>
    </source>
</evidence>
<evidence type="ECO:0000313" key="26">
    <source>
        <dbReference type="EMBL" id="PQJ95552.1"/>
    </source>
</evidence>
<evidence type="ECO:0000256" key="5">
    <source>
        <dbReference type="ARBA" id="ARBA00008276"/>
    </source>
</evidence>
<evidence type="ECO:0000256" key="15">
    <source>
        <dbReference type="ARBA" id="ARBA00022909"/>
    </source>
</evidence>
<feature type="domain" description="Mur ligase central" evidence="25">
    <location>
        <begin position="50"/>
        <end position="190"/>
    </location>
</feature>
<evidence type="ECO:0000256" key="20">
    <source>
        <dbReference type="ARBA" id="ARBA00047808"/>
    </source>
</evidence>
<evidence type="ECO:0000256" key="11">
    <source>
        <dbReference type="ARBA" id="ARBA00022723"/>
    </source>
</evidence>
<evidence type="ECO:0000256" key="2">
    <source>
        <dbReference type="ARBA" id="ARBA00002714"/>
    </source>
</evidence>
<evidence type="ECO:0000256" key="6">
    <source>
        <dbReference type="ARBA" id="ARBA00011245"/>
    </source>
</evidence>
<keyword evidence="11" id="KW-0479">Metal-binding</keyword>
<keyword evidence="12 23" id="KW-0547">Nucleotide-binding</keyword>
<name>A0A2S7XQ48_9GAMM</name>
<keyword evidence="15" id="KW-0289">Folate biosynthesis</keyword>
<dbReference type="EC" id="6.3.2.12" evidence="7"/>
<keyword evidence="13 23" id="KW-0067">ATP-binding</keyword>
<evidence type="ECO:0000256" key="21">
    <source>
        <dbReference type="ARBA" id="ARBA00049035"/>
    </source>
</evidence>
<dbReference type="InterPro" id="IPR013221">
    <property type="entry name" value="Mur_ligase_cen"/>
</dbReference>
<dbReference type="Proteomes" id="UP000239936">
    <property type="component" value="Unassembled WGS sequence"/>
</dbReference>
<dbReference type="NCBIfam" id="TIGR01499">
    <property type="entry name" value="folC"/>
    <property type="match status" value="1"/>
</dbReference>
<evidence type="ECO:0000256" key="17">
    <source>
        <dbReference type="ARBA" id="ARBA00030592"/>
    </source>
</evidence>
<evidence type="ECO:0000256" key="19">
    <source>
        <dbReference type="ARBA" id="ARBA00047493"/>
    </source>
</evidence>
<evidence type="ECO:0000256" key="18">
    <source>
        <dbReference type="ARBA" id="ARBA00032510"/>
    </source>
</evidence>
<dbReference type="UniPathway" id="UPA00077">
    <property type="reaction ID" value="UER00157"/>
</dbReference>
<evidence type="ECO:0000259" key="24">
    <source>
        <dbReference type="Pfam" id="PF02875"/>
    </source>
</evidence>
<evidence type="ECO:0000256" key="16">
    <source>
        <dbReference type="ARBA" id="ARBA00030048"/>
    </source>
</evidence>